<feature type="binding site" evidence="6">
    <location>
        <begin position="165"/>
        <end position="168"/>
    </location>
    <ligand>
        <name>spermidine</name>
        <dbReference type="ChEBI" id="CHEBI:57834"/>
    </ligand>
</feature>
<dbReference type="GO" id="GO:0019808">
    <property type="term" value="F:polyamine binding"/>
    <property type="evidence" value="ECO:0007669"/>
    <property type="project" value="InterPro"/>
</dbReference>
<comment type="subcellular location">
    <subcellularLocation>
        <location evidence="1 5">Periplasm</location>
    </subcellularLocation>
</comment>
<gene>
    <name evidence="7" type="ORF">CFE62_001700</name>
</gene>
<dbReference type="GO" id="GO:0015846">
    <property type="term" value="P:polyamine transport"/>
    <property type="evidence" value="ECO:0007669"/>
    <property type="project" value="InterPro"/>
</dbReference>
<dbReference type="CDD" id="cd13590">
    <property type="entry name" value="PBP2_PotD_PotF_like"/>
    <property type="match status" value="1"/>
</dbReference>
<dbReference type="InterPro" id="IPR001188">
    <property type="entry name" value="Sperm_putr-bd"/>
</dbReference>
<accession>A0A370CJ39</accession>
<dbReference type="Pfam" id="PF13416">
    <property type="entry name" value="SBP_bac_8"/>
    <property type="match status" value="1"/>
</dbReference>
<feature type="binding site" evidence="6">
    <location>
        <position position="82"/>
    </location>
    <ligand>
        <name>spermidine</name>
        <dbReference type="ChEBI" id="CHEBI:57834"/>
    </ligand>
</feature>
<dbReference type="PRINTS" id="PR00909">
    <property type="entry name" value="SPERMDNBNDNG"/>
</dbReference>
<organism evidence="7 8">
    <name type="scientific">Candidatus Aquirickettsiella gammari</name>
    <dbReference type="NCBI Taxonomy" id="2016198"/>
    <lineage>
        <taxon>Bacteria</taxon>
        <taxon>Pseudomonadati</taxon>
        <taxon>Pseudomonadota</taxon>
        <taxon>Gammaproteobacteria</taxon>
        <taxon>Legionellales</taxon>
        <taxon>Coxiellaceae</taxon>
        <taxon>Candidatus Aquirickettsiella</taxon>
    </lineage>
</organism>
<evidence type="ECO:0000313" key="7">
    <source>
        <dbReference type="EMBL" id="RDH40871.1"/>
    </source>
</evidence>
<feature type="binding site" evidence="6">
    <location>
        <position position="324"/>
    </location>
    <ligand>
        <name>spermidine</name>
        <dbReference type="ChEBI" id="CHEBI:57834"/>
    </ligand>
</feature>
<sequence>MRISHYFIACVLLWIGGPVFGKENVVNIYNWSNYISTEVLKEFTQETGIKVNYTTYDSNETLYAKLKANPQTGYDVIVPSTYFVDRMRRQGMLQALDKSRLSNFKNLNPALLNKPYDPGNHYSIPYFWTTTGIVVNTRVHAPNQFQHWADFWNPSHRNQLLLLDDVHEVFSMALLVLGYSPNDTEPEHIRRAYLKLKQLMPNIRLFNNDGVKALYIDEDLSVGMGWNGDIYQASQENKALDFIYPKEGFVVSIDSMAIPIGSSHLNNAYIFINFILRPDIAKKISLAIGYATPNLAAYKLMPKSILNNPIIYPDSKVLQRSVVQTDVGAAERIYQKYWELLKIGG</sequence>
<evidence type="ECO:0000256" key="5">
    <source>
        <dbReference type="PIRNR" id="PIRNR019574"/>
    </source>
</evidence>
<evidence type="ECO:0000256" key="2">
    <source>
        <dbReference type="ARBA" id="ARBA00022448"/>
    </source>
</evidence>
<comment type="similarity">
    <text evidence="5">Belongs to the bacterial solute-binding protein PotD/PotF family.</text>
</comment>
<evidence type="ECO:0000256" key="6">
    <source>
        <dbReference type="PIRSR" id="PIRSR019574-1"/>
    </source>
</evidence>
<name>A0A370CJ39_9COXI</name>
<dbReference type="PANTHER" id="PTHR30222">
    <property type="entry name" value="SPERMIDINE/PUTRESCINE-BINDING PERIPLASMIC PROTEIN"/>
    <property type="match status" value="1"/>
</dbReference>
<keyword evidence="8" id="KW-1185">Reference proteome</keyword>
<evidence type="ECO:0000256" key="3">
    <source>
        <dbReference type="ARBA" id="ARBA00022729"/>
    </source>
</evidence>
<keyword evidence="2 5" id="KW-0813">Transport</keyword>
<reference evidence="7 8" key="1">
    <citation type="journal article" date="2017" name="Int. J. Syst. Evol. Microbiol.">
        <title>Aquarickettsiella crustaci n. gen. n. sp. (Gammaproteobacteria: Legionellales: Coxiellaceae); a bacterial pathogen of the freshwater crustacean: Gammarus fossarum (Malacostraca: Amphipoda).</title>
        <authorList>
            <person name="Bojko J."/>
            <person name="Dunn A.M."/>
            <person name="Stebbing P.D."/>
            <person name="Van Aerle R."/>
            <person name="Bacela-Spychalska K."/>
            <person name="Bean T.P."/>
            <person name="Stentiford G.D."/>
        </authorList>
    </citation>
    <scope>NUCLEOTIDE SEQUENCE [LARGE SCALE GENOMIC DNA]</scope>
    <source>
        <strain evidence="7">RA15029</strain>
    </source>
</reference>
<dbReference type="EMBL" id="NMOS02000003">
    <property type="protein sequence ID" value="RDH40871.1"/>
    <property type="molecule type" value="Genomic_DNA"/>
</dbReference>
<dbReference type="AlphaFoldDB" id="A0A370CJ39"/>
<comment type="function">
    <text evidence="5">Required for the activity of the bacterial periplasmic transport system of putrescine.</text>
</comment>
<protein>
    <recommendedName>
        <fullName evidence="5">Putrescine-binding periplasmic protein</fullName>
    </recommendedName>
</protein>
<dbReference type="Proteomes" id="UP000226429">
    <property type="component" value="Unassembled WGS sequence"/>
</dbReference>
<dbReference type="SUPFAM" id="SSF53850">
    <property type="entry name" value="Periplasmic binding protein-like II"/>
    <property type="match status" value="1"/>
</dbReference>
<evidence type="ECO:0000256" key="4">
    <source>
        <dbReference type="ARBA" id="ARBA00022764"/>
    </source>
</evidence>
<proteinExistence type="inferred from homology"/>
<dbReference type="GO" id="GO:0042597">
    <property type="term" value="C:periplasmic space"/>
    <property type="evidence" value="ECO:0007669"/>
    <property type="project" value="UniProtKB-SubCell"/>
</dbReference>
<dbReference type="PIRSF" id="PIRSF019574">
    <property type="entry name" value="Periplasmic_polyamine_BP"/>
    <property type="match status" value="1"/>
</dbReference>
<dbReference type="Gene3D" id="3.40.190.10">
    <property type="entry name" value="Periplasmic binding protein-like II"/>
    <property type="match status" value="2"/>
</dbReference>
<reference evidence="7 8" key="2">
    <citation type="journal article" date="2018" name="J. Invertebr. Pathol.">
        <title>'Candidatus Aquirickettsiella gammari' (Gammaproteobacteria: Legionellales: Coxiellaceae): A bacterial pathogen of the freshwater crustacean Gammarus fossarum (Malacostraca: Amphipoda).</title>
        <authorList>
            <person name="Bojko J."/>
            <person name="Dunn A.M."/>
            <person name="Stebbing P.D."/>
            <person name="van Aerle R."/>
            <person name="Bacela-Spychalska K."/>
            <person name="Bean T.P."/>
            <person name="Urrutia A."/>
            <person name="Stentiford G.D."/>
        </authorList>
    </citation>
    <scope>NUCLEOTIDE SEQUENCE [LARGE SCALE GENOMIC DNA]</scope>
    <source>
        <strain evidence="7">RA15029</strain>
    </source>
</reference>
<dbReference type="InterPro" id="IPR006059">
    <property type="entry name" value="SBP"/>
</dbReference>
<dbReference type="PANTHER" id="PTHR30222:SF17">
    <property type="entry name" value="SPERMIDINE_PUTRESCINE-BINDING PERIPLASMIC PROTEIN"/>
    <property type="match status" value="1"/>
</dbReference>
<evidence type="ECO:0000256" key="1">
    <source>
        <dbReference type="ARBA" id="ARBA00004418"/>
    </source>
</evidence>
<comment type="caution">
    <text evidence="7">The sequence shown here is derived from an EMBL/GenBank/DDBJ whole genome shotgun (WGS) entry which is preliminary data.</text>
</comment>
<keyword evidence="3" id="KW-0732">Signal</keyword>
<keyword evidence="4 5" id="KW-0574">Periplasm</keyword>
<evidence type="ECO:0000313" key="8">
    <source>
        <dbReference type="Proteomes" id="UP000226429"/>
    </source>
</evidence>